<comment type="caution">
    <text evidence="2">The sequence shown here is derived from an EMBL/GenBank/DDBJ whole genome shotgun (WGS) entry which is preliminary data.</text>
</comment>
<sequence>MEVQWRKSSFSEHSDGNCLELASHRGGVLLRESDEPDVVLTVNPATLRSLVAGAKQGQFDRSHSATGH</sequence>
<accession>A0ABQ7FQK9</accession>
<evidence type="ECO:0000259" key="1">
    <source>
        <dbReference type="Pfam" id="PF04149"/>
    </source>
</evidence>
<dbReference type="Pfam" id="PF04149">
    <property type="entry name" value="DUF397"/>
    <property type="match status" value="1"/>
</dbReference>
<dbReference type="EMBL" id="WHPN01000199">
    <property type="protein sequence ID" value="KAF4409582.1"/>
    <property type="molecule type" value="Genomic_DNA"/>
</dbReference>
<reference evidence="2 3" key="1">
    <citation type="submission" date="2019-10" db="EMBL/GenBank/DDBJ databases">
        <title>Streptomyces tenebrisbrunneis sp.nov., an endogenous actinomycete isolated from of Lycium ruthenicum.</title>
        <authorList>
            <person name="Ma L."/>
        </authorList>
    </citation>
    <scope>NUCLEOTIDE SEQUENCE [LARGE SCALE GENOMIC DNA]</scope>
    <source>
        <strain evidence="2 3">TRM 66187</strain>
    </source>
</reference>
<organism evidence="2 3">
    <name type="scientific">Streptomyces lycii</name>
    <dbReference type="NCBI Taxonomy" id="2654337"/>
    <lineage>
        <taxon>Bacteria</taxon>
        <taxon>Bacillati</taxon>
        <taxon>Actinomycetota</taxon>
        <taxon>Actinomycetes</taxon>
        <taxon>Kitasatosporales</taxon>
        <taxon>Streptomycetaceae</taxon>
        <taxon>Streptomyces</taxon>
    </lineage>
</organism>
<gene>
    <name evidence="2" type="ORF">GCU69_08175</name>
</gene>
<feature type="domain" description="DUF397" evidence="1">
    <location>
        <begin position="3"/>
        <end position="55"/>
    </location>
</feature>
<keyword evidence="3" id="KW-1185">Reference proteome</keyword>
<proteinExistence type="predicted"/>
<protein>
    <submittedName>
        <fullName evidence="2">DUF397 domain-containing protein</fullName>
    </submittedName>
</protein>
<dbReference type="Proteomes" id="UP000621266">
    <property type="component" value="Unassembled WGS sequence"/>
</dbReference>
<dbReference type="InterPro" id="IPR007278">
    <property type="entry name" value="DUF397"/>
</dbReference>
<evidence type="ECO:0000313" key="2">
    <source>
        <dbReference type="EMBL" id="KAF4409582.1"/>
    </source>
</evidence>
<evidence type="ECO:0000313" key="3">
    <source>
        <dbReference type="Proteomes" id="UP000621266"/>
    </source>
</evidence>
<name>A0ABQ7FQK9_9ACTN</name>